<evidence type="ECO:0000259" key="3">
    <source>
        <dbReference type="SMART" id="SM01007"/>
    </source>
</evidence>
<proteinExistence type="predicted"/>
<evidence type="ECO:0000256" key="2">
    <source>
        <dbReference type="ARBA" id="ARBA00023239"/>
    </source>
</evidence>
<dbReference type="RefSeq" id="WP_377790742.1">
    <property type="nucleotide sequence ID" value="NZ_JBHLYQ010000220.1"/>
</dbReference>
<keyword evidence="2" id="KW-0456">Lyase</keyword>
<dbReference type="Proteomes" id="UP001589788">
    <property type="component" value="Unassembled WGS sequence"/>
</dbReference>
<dbReference type="PANTHER" id="PTHR22789:SF0">
    <property type="entry name" value="3-OXO-TETRONATE 4-PHOSPHATE DECARBOXYLASE-RELATED"/>
    <property type="match status" value="1"/>
</dbReference>
<evidence type="ECO:0000313" key="4">
    <source>
        <dbReference type="EMBL" id="MFC0083017.1"/>
    </source>
</evidence>
<comment type="caution">
    <text evidence="4">The sequence shown here is derived from an EMBL/GenBank/DDBJ whole genome shotgun (WGS) entry which is preliminary data.</text>
</comment>
<keyword evidence="1" id="KW-0479">Metal-binding</keyword>
<feature type="domain" description="Class II aldolase/adducin N-terminal" evidence="3">
    <location>
        <begin position="18"/>
        <end position="200"/>
    </location>
</feature>
<dbReference type="InterPro" id="IPR001303">
    <property type="entry name" value="Aldolase_II/adducin_N"/>
</dbReference>
<gene>
    <name evidence="4" type="ORF">ACFFRE_12855</name>
</gene>
<sequence>MTSPTTTGTTIDRSSAAEEVVGAAQALFEAGVMSHAGHANLSRRVGPDRFLLTTTGAVRHLRTDQLALVGLDGTVLEGELAPENAEIVAMHGVVYRLRPEVGAVIHTHSPAATAFALAHQELPCRAEPLLRFGQAEPVPLVPWGPRGSEVSVRGIEAVLGERPSTRAVLLANHGLLVFGPDPLATARLVVAIEEAAEGELAAAALGGAKDFPPGALEAVRASMARVAR</sequence>
<name>A0ABV6C5P9_9ACTN</name>
<dbReference type="PANTHER" id="PTHR22789">
    <property type="entry name" value="FUCULOSE PHOSPHATE ALDOLASE"/>
    <property type="match status" value="1"/>
</dbReference>
<dbReference type="EMBL" id="JBHLYQ010000220">
    <property type="protein sequence ID" value="MFC0083017.1"/>
    <property type="molecule type" value="Genomic_DNA"/>
</dbReference>
<organism evidence="4 5">
    <name type="scientific">Aciditerrimonas ferrireducens</name>
    <dbReference type="NCBI Taxonomy" id="667306"/>
    <lineage>
        <taxon>Bacteria</taxon>
        <taxon>Bacillati</taxon>
        <taxon>Actinomycetota</taxon>
        <taxon>Acidimicrobiia</taxon>
        <taxon>Acidimicrobiales</taxon>
        <taxon>Acidimicrobiaceae</taxon>
        <taxon>Aciditerrimonas</taxon>
    </lineage>
</organism>
<dbReference type="SUPFAM" id="SSF53639">
    <property type="entry name" value="AraD/HMP-PK domain-like"/>
    <property type="match status" value="1"/>
</dbReference>
<accession>A0ABV6C5P9</accession>
<dbReference type="SMART" id="SM01007">
    <property type="entry name" value="Aldolase_II"/>
    <property type="match status" value="1"/>
</dbReference>
<dbReference type="InterPro" id="IPR036409">
    <property type="entry name" value="Aldolase_II/adducin_N_sf"/>
</dbReference>
<protein>
    <submittedName>
        <fullName evidence="4">Class II aldolase/adducin family protein</fullName>
    </submittedName>
</protein>
<keyword evidence="5" id="KW-1185">Reference proteome</keyword>
<dbReference type="Pfam" id="PF00596">
    <property type="entry name" value="Aldolase_II"/>
    <property type="match status" value="1"/>
</dbReference>
<evidence type="ECO:0000313" key="5">
    <source>
        <dbReference type="Proteomes" id="UP001589788"/>
    </source>
</evidence>
<dbReference type="Gene3D" id="3.40.225.10">
    <property type="entry name" value="Class II aldolase/adducin N-terminal domain"/>
    <property type="match status" value="1"/>
</dbReference>
<evidence type="ECO:0000256" key="1">
    <source>
        <dbReference type="ARBA" id="ARBA00022723"/>
    </source>
</evidence>
<dbReference type="InterPro" id="IPR050197">
    <property type="entry name" value="Aldolase_class_II_sugar_metab"/>
</dbReference>
<reference evidence="4 5" key="1">
    <citation type="submission" date="2024-09" db="EMBL/GenBank/DDBJ databases">
        <authorList>
            <person name="Sun Q."/>
            <person name="Mori K."/>
        </authorList>
    </citation>
    <scope>NUCLEOTIDE SEQUENCE [LARGE SCALE GENOMIC DNA]</scope>
    <source>
        <strain evidence="4 5">JCM 15389</strain>
    </source>
</reference>